<evidence type="ECO:0000313" key="1">
    <source>
        <dbReference type="EMBL" id="DAF98151.1"/>
    </source>
</evidence>
<accession>A0A8S5UUJ2</accession>
<proteinExistence type="predicted"/>
<organism evidence="1">
    <name type="scientific">Myoviridae sp. ctP6q2</name>
    <dbReference type="NCBI Taxonomy" id="2825096"/>
    <lineage>
        <taxon>Viruses</taxon>
        <taxon>Duplodnaviria</taxon>
        <taxon>Heunggongvirae</taxon>
        <taxon>Uroviricota</taxon>
        <taxon>Caudoviricetes</taxon>
    </lineage>
</organism>
<reference evidence="1" key="1">
    <citation type="journal article" date="2021" name="Proc. Natl. Acad. Sci. U.S.A.">
        <title>A Catalog of Tens of Thousands of Viruses from Human Metagenomes Reveals Hidden Associations with Chronic Diseases.</title>
        <authorList>
            <person name="Tisza M.J."/>
            <person name="Buck C.B."/>
        </authorList>
    </citation>
    <scope>NUCLEOTIDE SEQUENCE</scope>
    <source>
        <strain evidence="1">CtP6q2</strain>
    </source>
</reference>
<dbReference type="EMBL" id="BK016143">
    <property type="protein sequence ID" value="DAF98151.1"/>
    <property type="molecule type" value="Genomic_DNA"/>
</dbReference>
<sequence>MELGRIGESCLFDTVRQLHNNLGKTKFIYNFVASILN</sequence>
<name>A0A8S5UUJ2_9CAUD</name>
<protein>
    <submittedName>
        <fullName evidence="1">Uncharacterized protein</fullName>
    </submittedName>
</protein>